<evidence type="ECO:0000256" key="1">
    <source>
        <dbReference type="ARBA" id="ARBA00022679"/>
    </source>
</evidence>
<gene>
    <name evidence="4" type="ORF">A2693_03830</name>
</gene>
<dbReference type="SUPFAM" id="SSF53613">
    <property type="entry name" value="Ribokinase-like"/>
    <property type="match status" value="1"/>
</dbReference>
<comment type="caution">
    <text evidence="4">The sequence shown here is derived from an EMBL/GenBank/DDBJ whole genome shotgun (WGS) entry which is preliminary data.</text>
</comment>
<sequence length="309" mass="33580">MRVSKVIGFGALNVDNIFKVNNLSLAENPAHPVDVQAGGNAANTITALAKLGVGCGFVGVVASDAYGKLIISEFKRRNIDISRIIFRKSADSLISSGLVETYVDKRGRRMLFVKPGVNGTLSINEINSDYFNKASVVHFTSFVDDQQFHIQKMLIKKIPDKVTVSFAPGSLYAERGLKALEPFIERTDILFLARRETYYLTGMSFKKAVEKLLTMGPRIVIVTFGDKGSFIATKGEQFIVKARKVKVVDTTGAGDAYAAGFLYGIVNNFPIKRCAEIASALASFSVQKLGARAGLPNRKELSAVVSLAK</sequence>
<evidence type="ECO:0000256" key="2">
    <source>
        <dbReference type="ARBA" id="ARBA00022777"/>
    </source>
</evidence>
<dbReference type="PROSITE" id="PS00584">
    <property type="entry name" value="PFKB_KINASES_2"/>
    <property type="match status" value="1"/>
</dbReference>
<name>A0A1F5GBU7_9BACT</name>
<evidence type="ECO:0000259" key="3">
    <source>
        <dbReference type="Pfam" id="PF00294"/>
    </source>
</evidence>
<protein>
    <recommendedName>
        <fullName evidence="3">Carbohydrate kinase PfkB domain-containing protein</fullName>
    </recommendedName>
</protein>
<dbReference type="InterPro" id="IPR029056">
    <property type="entry name" value="Ribokinase-like"/>
</dbReference>
<dbReference type="InterPro" id="IPR011611">
    <property type="entry name" value="PfkB_dom"/>
</dbReference>
<dbReference type="Proteomes" id="UP000178577">
    <property type="component" value="Unassembled WGS sequence"/>
</dbReference>
<dbReference type="Pfam" id="PF00294">
    <property type="entry name" value="PfkB"/>
    <property type="match status" value="1"/>
</dbReference>
<dbReference type="EMBL" id="MFAY01000012">
    <property type="protein sequence ID" value="OGD89330.1"/>
    <property type="molecule type" value="Genomic_DNA"/>
</dbReference>
<reference evidence="4 5" key="1">
    <citation type="journal article" date="2016" name="Nat. Commun.">
        <title>Thousands of microbial genomes shed light on interconnected biogeochemical processes in an aquifer system.</title>
        <authorList>
            <person name="Anantharaman K."/>
            <person name="Brown C.T."/>
            <person name="Hug L.A."/>
            <person name="Sharon I."/>
            <person name="Castelle C.J."/>
            <person name="Probst A.J."/>
            <person name="Thomas B.C."/>
            <person name="Singh A."/>
            <person name="Wilkins M.J."/>
            <person name="Karaoz U."/>
            <person name="Brodie E.L."/>
            <person name="Williams K.H."/>
            <person name="Hubbard S.S."/>
            <person name="Banfield J.F."/>
        </authorList>
    </citation>
    <scope>NUCLEOTIDE SEQUENCE [LARGE SCALE GENOMIC DNA]</scope>
</reference>
<accession>A0A1F5GBU7</accession>
<proteinExistence type="predicted"/>
<keyword evidence="2" id="KW-0418">Kinase</keyword>
<keyword evidence="1" id="KW-0808">Transferase</keyword>
<organism evidence="4 5">
    <name type="scientific">Candidatus Curtissbacteria bacterium RIFCSPHIGHO2_01_FULL_40_12</name>
    <dbReference type="NCBI Taxonomy" id="1797710"/>
    <lineage>
        <taxon>Bacteria</taxon>
        <taxon>Candidatus Curtissiibacteriota</taxon>
    </lineage>
</organism>
<dbReference type="InterPro" id="IPR002173">
    <property type="entry name" value="Carboh/pur_kinase_PfkB_CS"/>
</dbReference>
<dbReference type="PANTHER" id="PTHR10584">
    <property type="entry name" value="SUGAR KINASE"/>
    <property type="match status" value="1"/>
</dbReference>
<dbReference type="PANTHER" id="PTHR10584:SF166">
    <property type="entry name" value="RIBOKINASE"/>
    <property type="match status" value="1"/>
</dbReference>
<evidence type="ECO:0000313" key="5">
    <source>
        <dbReference type="Proteomes" id="UP000178577"/>
    </source>
</evidence>
<dbReference type="Gene3D" id="3.40.1190.20">
    <property type="match status" value="1"/>
</dbReference>
<evidence type="ECO:0000313" key="4">
    <source>
        <dbReference type="EMBL" id="OGD89330.1"/>
    </source>
</evidence>
<dbReference type="AlphaFoldDB" id="A0A1F5GBU7"/>
<dbReference type="GO" id="GO:0016301">
    <property type="term" value="F:kinase activity"/>
    <property type="evidence" value="ECO:0007669"/>
    <property type="project" value="UniProtKB-KW"/>
</dbReference>
<feature type="domain" description="Carbohydrate kinase PfkB" evidence="3">
    <location>
        <begin position="5"/>
        <end position="297"/>
    </location>
</feature>